<protein>
    <submittedName>
        <fullName evidence="1">Uncharacterized protein</fullName>
    </submittedName>
</protein>
<proteinExistence type="predicted"/>
<dbReference type="KEGG" id="sawl:NGM29_20865"/>
<reference evidence="1" key="1">
    <citation type="submission" date="2022-06" db="EMBL/GenBank/DDBJ databases">
        <title>Diverse halophilic archaea isolated from saline environments.</title>
        <authorList>
            <person name="Cui H.-L."/>
        </authorList>
    </citation>
    <scope>NUCLEOTIDE SEQUENCE</scope>
    <source>
        <strain evidence="1">WLHS1</strain>
        <plasmid evidence="1">unnamed3</plasmid>
    </source>
</reference>
<evidence type="ECO:0000313" key="2">
    <source>
        <dbReference type="Proteomes" id="UP001056855"/>
    </source>
</evidence>
<dbReference type="GeneID" id="73292553"/>
<geneLocation type="plasmid" evidence="1 2">
    <name>unnamed3</name>
</geneLocation>
<evidence type="ECO:0000313" key="1">
    <source>
        <dbReference type="EMBL" id="UTF56042.1"/>
    </source>
</evidence>
<sequence length="77" mass="8536">MATHLTTDSGADVTIYRFRDFLGAGTAALITTRFDHLLTEAERTGWTGYGDGDNDAIEYPPAVMSWEDHFDHTGERA</sequence>
<dbReference type="AlphaFoldDB" id="A0A9E7ND22"/>
<dbReference type="RefSeq" id="WP_254161664.1">
    <property type="nucleotide sequence ID" value="NZ_CP100358.1"/>
</dbReference>
<gene>
    <name evidence="1" type="ORF">NGM29_20865</name>
</gene>
<accession>A0A9E7ND22</accession>
<keyword evidence="2" id="KW-1185">Reference proteome</keyword>
<dbReference type="Proteomes" id="UP001056855">
    <property type="component" value="Plasmid unnamed3"/>
</dbReference>
<name>A0A9E7ND22_9EURY</name>
<organism evidence="1 2">
    <name type="scientific">Natronosalvus rutilus</name>
    <dbReference type="NCBI Taxonomy" id="2953753"/>
    <lineage>
        <taxon>Archaea</taxon>
        <taxon>Methanobacteriati</taxon>
        <taxon>Methanobacteriota</taxon>
        <taxon>Stenosarchaea group</taxon>
        <taxon>Halobacteria</taxon>
        <taxon>Halobacteriales</taxon>
        <taxon>Natrialbaceae</taxon>
        <taxon>Natronosalvus</taxon>
    </lineage>
</organism>
<dbReference type="EMBL" id="CP100358">
    <property type="protein sequence ID" value="UTF56042.1"/>
    <property type="molecule type" value="Genomic_DNA"/>
</dbReference>
<keyword evidence="1" id="KW-0614">Plasmid</keyword>